<evidence type="ECO:0000313" key="2">
    <source>
        <dbReference type="EMBL" id="SHL39277.1"/>
    </source>
</evidence>
<proteinExistence type="predicted"/>
<dbReference type="STRING" id="337701.SAMN05444398_102228"/>
<dbReference type="InterPro" id="IPR050902">
    <property type="entry name" value="ABC_Transporter_SBP"/>
</dbReference>
<gene>
    <name evidence="2" type="ORF">SAMN05444398_102228</name>
</gene>
<dbReference type="EMBL" id="FRBR01000002">
    <property type="protein sequence ID" value="SHL39277.1"/>
    <property type="molecule type" value="Genomic_DNA"/>
</dbReference>
<dbReference type="GO" id="GO:0071281">
    <property type="term" value="P:cellular response to iron ion"/>
    <property type="evidence" value="ECO:0007669"/>
    <property type="project" value="TreeGrafter"/>
</dbReference>
<organism evidence="2 3">
    <name type="scientific">Roseovarius pacificus</name>
    <dbReference type="NCBI Taxonomy" id="337701"/>
    <lineage>
        <taxon>Bacteria</taxon>
        <taxon>Pseudomonadati</taxon>
        <taxon>Pseudomonadota</taxon>
        <taxon>Alphaproteobacteria</taxon>
        <taxon>Rhodobacterales</taxon>
        <taxon>Roseobacteraceae</taxon>
        <taxon>Roseovarius</taxon>
    </lineage>
</organism>
<dbReference type="PANTHER" id="PTHR30535">
    <property type="entry name" value="VITAMIN B12-BINDING PROTEIN"/>
    <property type="match status" value="1"/>
</dbReference>
<protein>
    <submittedName>
        <fullName evidence="2">Iron complex transport system substrate-binding protein</fullName>
    </submittedName>
</protein>
<accession>A0A1M7A992</accession>
<dbReference type="Pfam" id="PF01497">
    <property type="entry name" value="Peripla_BP_2"/>
    <property type="match status" value="1"/>
</dbReference>
<dbReference type="PROSITE" id="PS50983">
    <property type="entry name" value="FE_B12_PBP"/>
    <property type="match status" value="1"/>
</dbReference>
<keyword evidence="3" id="KW-1185">Reference proteome</keyword>
<dbReference type="InterPro" id="IPR002491">
    <property type="entry name" value="ABC_transptr_periplasmic_BD"/>
</dbReference>
<evidence type="ECO:0000313" key="3">
    <source>
        <dbReference type="Proteomes" id="UP000183974"/>
    </source>
</evidence>
<reference evidence="2 3" key="1">
    <citation type="submission" date="2016-11" db="EMBL/GenBank/DDBJ databases">
        <authorList>
            <person name="Jaros S."/>
            <person name="Januszkiewicz K."/>
            <person name="Wedrychowicz H."/>
        </authorList>
    </citation>
    <scope>NUCLEOTIDE SEQUENCE [LARGE SCALE GENOMIC DNA]</scope>
    <source>
        <strain evidence="2 3">DSM 29589</strain>
    </source>
</reference>
<dbReference type="PANTHER" id="PTHR30535:SF34">
    <property type="entry name" value="MOLYBDATE-BINDING PROTEIN MOLA"/>
    <property type="match status" value="1"/>
</dbReference>
<feature type="domain" description="Fe/B12 periplasmic-binding" evidence="1">
    <location>
        <begin position="48"/>
        <end position="299"/>
    </location>
</feature>
<name>A0A1M7A992_9RHOB</name>
<dbReference type="AlphaFoldDB" id="A0A1M7A992"/>
<dbReference type="OrthoDB" id="1632039at2"/>
<dbReference type="Proteomes" id="UP000183974">
    <property type="component" value="Unassembled WGS sequence"/>
</dbReference>
<dbReference type="Gene3D" id="3.40.50.1980">
    <property type="entry name" value="Nitrogenase molybdenum iron protein domain"/>
    <property type="match status" value="2"/>
</dbReference>
<evidence type="ECO:0000259" key="1">
    <source>
        <dbReference type="PROSITE" id="PS50983"/>
    </source>
</evidence>
<sequence length="300" mass="32456">MVRRAARCISAFRRASEILRSGPHHAAALTALLSWASPAASGDAAPMRVASMNLCTDQLAMLIAQQGQLHSVSYLASDPRSSAMADKAAGYVENHGLAEEIYLMQPDLVIAGQYSTQATTAMLRRLGIPVEVFPPATSLEDVRARILRMGDILHRQVQARELVAEFDARLGHLRQQVTQRPEAVLYYANGYTSGDSTLAGQILLAAGFENATTRAGYGAGARLPLEVLVMTIPDIVITSRPYPGASRSEAMLDHPAVRAFRTGRAGATMTDHDWVCGTPYVLRAIEELAETRRAITGETR</sequence>
<dbReference type="SUPFAM" id="SSF53807">
    <property type="entry name" value="Helical backbone' metal receptor"/>
    <property type="match status" value="1"/>
</dbReference>